<feature type="repeat" description="TPR" evidence="1">
    <location>
        <begin position="277"/>
        <end position="310"/>
    </location>
</feature>
<protein>
    <submittedName>
        <fullName evidence="3">Glycosyltransferase</fullName>
        <ecNumber evidence="3">2.4.-.-</ecNumber>
    </submittedName>
</protein>
<dbReference type="SUPFAM" id="SSF48452">
    <property type="entry name" value="TPR-like"/>
    <property type="match status" value="1"/>
</dbReference>
<evidence type="ECO:0000313" key="3">
    <source>
        <dbReference type="EMBL" id="MEE3716167.1"/>
    </source>
</evidence>
<dbReference type="Gene3D" id="3.90.550.10">
    <property type="entry name" value="Spore Coat Polysaccharide Biosynthesis Protein SpsA, Chain A"/>
    <property type="match status" value="1"/>
</dbReference>
<sequence>MGKGFGSASRPVRLSLCAIAKNEAHRLGNCLASVRGFVDEIVVVDTGSSDRTVEIAKQHKAKVFRFEWCDDFAAARNYALRHAKGEWILVLDADELLDAAIQPILTEVMQQQTCLAVNLVRLEVGASQSPYSLVSRLFRRRADLGFTGIYHERIDLSVEEIIDREPHWQVVTIPAIAIHHYGYQTHEIARKQKYDFAKRLMHKHLEAFPQDSYMYSKLGALYVSESSSIDESERESLSALSGEDSEPRNLKLARGIELLQTGLNLAFQHSQQDQTLFELYYHLGIAYTQRSQSESAKQAYQTALELNVPDLVKLPAYNNLGSIWLEETAYDLAIAAYERAIAIAPDFAKGFCNLGIALKAAGRLGDAISAYERAIIIAPEYADAYQNLGVVLMRLGQVPSAIANFKQAIFYHEQQQNFANAEALRSGLQDMGLL</sequence>
<dbReference type="InterPro" id="IPR011990">
    <property type="entry name" value="TPR-like_helical_dom_sf"/>
</dbReference>
<keyword evidence="1" id="KW-0802">TPR repeat</keyword>
<dbReference type="GO" id="GO:0016757">
    <property type="term" value="F:glycosyltransferase activity"/>
    <property type="evidence" value="ECO:0007669"/>
    <property type="project" value="UniProtKB-KW"/>
</dbReference>
<dbReference type="EMBL" id="JAZBJZ010000013">
    <property type="protein sequence ID" value="MEE3716167.1"/>
    <property type="molecule type" value="Genomic_DNA"/>
</dbReference>
<organism evidence="3 4">
    <name type="scientific">Tumidithrix elongata BACA0141</name>
    <dbReference type="NCBI Taxonomy" id="2716417"/>
    <lineage>
        <taxon>Bacteria</taxon>
        <taxon>Bacillati</taxon>
        <taxon>Cyanobacteriota</taxon>
        <taxon>Cyanophyceae</taxon>
        <taxon>Pseudanabaenales</taxon>
        <taxon>Pseudanabaenaceae</taxon>
        <taxon>Tumidithrix</taxon>
        <taxon>Tumidithrix elongata</taxon>
    </lineage>
</organism>
<dbReference type="Gene3D" id="1.25.40.10">
    <property type="entry name" value="Tetratricopeptide repeat domain"/>
    <property type="match status" value="3"/>
</dbReference>
<gene>
    <name evidence="3" type="ORF">V2H45_05340</name>
</gene>
<evidence type="ECO:0000256" key="1">
    <source>
        <dbReference type="PROSITE-ProRule" id="PRU00339"/>
    </source>
</evidence>
<keyword evidence="4" id="KW-1185">Reference proteome</keyword>
<dbReference type="SUPFAM" id="SSF53448">
    <property type="entry name" value="Nucleotide-diphospho-sugar transferases"/>
    <property type="match status" value="1"/>
</dbReference>
<feature type="repeat" description="TPR" evidence="1">
    <location>
        <begin position="314"/>
        <end position="347"/>
    </location>
</feature>
<feature type="repeat" description="TPR" evidence="1">
    <location>
        <begin position="382"/>
        <end position="415"/>
    </location>
</feature>
<accession>A0AAW9PQZ5</accession>
<dbReference type="EC" id="2.4.-.-" evidence="3"/>
<dbReference type="SMART" id="SM00028">
    <property type="entry name" value="TPR"/>
    <property type="match status" value="4"/>
</dbReference>
<dbReference type="Pfam" id="PF13414">
    <property type="entry name" value="TPR_11"/>
    <property type="match status" value="1"/>
</dbReference>
<dbReference type="PROSITE" id="PS50005">
    <property type="entry name" value="TPR"/>
    <property type="match status" value="4"/>
</dbReference>
<comment type="caution">
    <text evidence="3">The sequence shown here is derived from an EMBL/GenBank/DDBJ whole genome shotgun (WGS) entry which is preliminary data.</text>
</comment>
<dbReference type="CDD" id="cd02511">
    <property type="entry name" value="Beta4Glucosyltransferase"/>
    <property type="match status" value="1"/>
</dbReference>
<dbReference type="InterPro" id="IPR029044">
    <property type="entry name" value="Nucleotide-diphossugar_trans"/>
</dbReference>
<feature type="repeat" description="TPR" evidence="1">
    <location>
        <begin position="348"/>
        <end position="381"/>
    </location>
</feature>
<feature type="domain" description="Glycosyltransferase 2-like" evidence="2">
    <location>
        <begin position="15"/>
        <end position="135"/>
    </location>
</feature>
<keyword evidence="3" id="KW-0808">Transferase</keyword>
<dbReference type="Pfam" id="PF13432">
    <property type="entry name" value="TPR_16"/>
    <property type="match status" value="1"/>
</dbReference>
<dbReference type="AlphaFoldDB" id="A0AAW9PQZ5"/>
<dbReference type="PANTHER" id="PTHR43630:SF2">
    <property type="entry name" value="GLYCOSYLTRANSFERASE"/>
    <property type="match status" value="1"/>
</dbReference>
<proteinExistence type="predicted"/>
<dbReference type="InterPro" id="IPR001173">
    <property type="entry name" value="Glyco_trans_2-like"/>
</dbReference>
<dbReference type="RefSeq" id="WP_330482594.1">
    <property type="nucleotide sequence ID" value="NZ_JAZBJZ010000013.1"/>
</dbReference>
<keyword evidence="3" id="KW-0328">Glycosyltransferase</keyword>
<reference evidence="3" key="1">
    <citation type="submission" date="2024-01" db="EMBL/GenBank/DDBJ databases">
        <title>Bank of Algae and Cyanobacteria of the Azores (BACA) strain genomes.</title>
        <authorList>
            <person name="Luz R."/>
            <person name="Cordeiro R."/>
            <person name="Fonseca A."/>
            <person name="Goncalves V."/>
        </authorList>
    </citation>
    <scope>NUCLEOTIDE SEQUENCE</scope>
    <source>
        <strain evidence="3">BACA0141</strain>
    </source>
</reference>
<dbReference type="Pfam" id="PF00535">
    <property type="entry name" value="Glycos_transf_2"/>
    <property type="match status" value="1"/>
</dbReference>
<evidence type="ECO:0000313" key="4">
    <source>
        <dbReference type="Proteomes" id="UP001333818"/>
    </source>
</evidence>
<dbReference type="Proteomes" id="UP001333818">
    <property type="component" value="Unassembled WGS sequence"/>
</dbReference>
<dbReference type="InterPro" id="IPR019734">
    <property type="entry name" value="TPR_rpt"/>
</dbReference>
<evidence type="ECO:0000259" key="2">
    <source>
        <dbReference type="Pfam" id="PF00535"/>
    </source>
</evidence>
<dbReference type="PANTHER" id="PTHR43630">
    <property type="entry name" value="POLY-BETA-1,6-N-ACETYL-D-GLUCOSAMINE SYNTHASE"/>
    <property type="match status" value="1"/>
</dbReference>
<name>A0AAW9PQZ5_9CYAN</name>